<accession>A0A2I0J7S8</accession>
<gene>
    <name evidence="1" type="ORF">CRG98_027329</name>
</gene>
<name>A0A2I0J7S8_PUNGR</name>
<protein>
    <submittedName>
        <fullName evidence="1">Uncharacterized protein</fullName>
    </submittedName>
</protein>
<sequence length="72" mass="7735">MTTDKGSQETIAAPLSPPHHRTVHLLPLFIAASTSRAIVAVHRARCPIEGLLLSFEAEKASIATMIRCSGKK</sequence>
<comment type="caution">
    <text evidence="1">The sequence shown here is derived from an EMBL/GenBank/DDBJ whole genome shotgun (WGS) entry which is preliminary data.</text>
</comment>
<evidence type="ECO:0000313" key="1">
    <source>
        <dbReference type="EMBL" id="PKI52287.1"/>
    </source>
</evidence>
<dbReference type="Proteomes" id="UP000233551">
    <property type="component" value="Unassembled WGS sequence"/>
</dbReference>
<evidence type="ECO:0000313" key="2">
    <source>
        <dbReference type="Proteomes" id="UP000233551"/>
    </source>
</evidence>
<dbReference type="AlphaFoldDB" id="A0A2I0J7S8"/>
<dbReference type="EMBL" id="PGOL01001946">
    <property type="protein sequence ID" value="PKI52287.1"/>
    <property type="molecule type" value="Genomic_DNA"/>
</dbReference>
<proteinExistence type="predicted"/>
<organism evidence="1 2">
    <name type="scientific">Punica granatum</name>
    <name type="common">Pomegranate</name>
    <dbReference type="NCBI Taxonomy" id="22663"/>
    <lineage>
        <taxon>Eukaryota</taxon>
        <taxon>Viridiplantae</taxon>
        <taxon>Streptophyta</taxon>
        <taxon>Embryophyta</taxon>
        <taxon>Tracheophyta</taxon>
        <taxon>Spermatophyta</taxon>
        <taxon>Magnoliopsida</taxon>
        <taxon>eudicotyledons</taxon>
        <taxon>Gunneridae</taxon>
        <taxon>Pentapetalae</taxon>
        <taxon>rosids</taxon>
        <taxon>malvids</taxon>
        <taxon>Myrtales</taxon>
        <taxon>Lythraceae</taxon>
        <taxon>Punica</taxon>
    </lineage>
</organism>
<reference evidence="1 2" key="1">
    <citation type="submission" date="2017-11" db="EMBL/GenBank/DDBJ databases">
        <title>De-novo sequencing of pomegranate (Punica granatum L.) genome.</title>
        <authorList>
            <person name="Akparov Z."/>
            <person name="Amiraslanov A."/>
            <person name="Hajiyeva S."/>
            <person name="Abbasov M."/>
            <person name="Kaur K."/>
            <person name="Hamwieh A."/>
            <person name="Solovyev V."/>
            <person name="Salamov A."/>
            <person name="Braich B."/>
            <person name="Kosarev P."/>
            <person name="Mahmoud A."/>
            <person name="Hajiyev E."/>
            <person name="Babayeva S."/>
            <person name="Izzatullayeva V."/>
            <person name="Mammadov A."/>
            <person name="Mammadov A."/>
            <person name="Sharifova S."/>
            <person name="Ojaghi J."/>
            <person name="Eynullazada K."/>
            <person name="Bayramov B."/>
            <person name="Abdulazimova A."/>
            <person name="Shahmuradov I."/>
        </authorList>
    </citation>
    <scope>NUCLEOTIDE SEQUENCE [LARGE SCALE GENOMIC DNA]</scope>
    <source>
        <strain evidence="2">cv. AG2017</strain>
        <tissue evidence="1">Leaf</tissue>
    </source>
</reference>
<keyword evidence="2" id="KW-1185">Reference proteome</keyword>